<organism evidence="15 16">
    <name type="scientific">Acanthaster planci</name>
    <name type="common">Crown-of-thorns starfish</name>
    <dbReference type="NCBI Taxonomy" id="133434"/>
    <lineage>
        <taxon>Eukaryota</taxon>
        <taxon>Metazoa</taxon>
        <taxon>Echinodermata</taxon>
        <taxon>Eleutherozoa</taxon>
        <taxon>Asterozoa</taxon>
        <taxon>Asteroidea</taxon>
        <taxon>Valvatacea</taxon>
        <taxon>Valvatida</taxon>
        <taxon>Acanthasteridae</taxon>
        <taxon>Acanthaster</taxon>
    </lineage>
</organism>
<dbReference type="OrthoDB" id="361693at2759"/>
<protein>
    <recommendedName>
        <fullName evidence="12">Importin-11</fullName>
    </recommendedName>
    <alternativeName>
        <fullName evidence="13">Ran-binding protein 11</fullName>
    </alternativeName>
</protein>
<evidence type="ECO:0000256" key="6">
    <source>
        <dbReference type="ARBA" id="ARBA00022553"/>
    </source>
</evidence>
<gene>
    <name evidence="16" type="primary">LOC110984157</name>
</gene>
<dbReference type="GO" id="GO:0005829">
    <property type="term" value="C:cytosol"/>
    <property type="evidence" value="ECO:0007669"/>
    <property type="project" value="TreeGrafter"/>
</dbReference>
<dbReference type="AlphaFoldDB" id="A0A8B7Z3Z4"/>
<dbReference type="InterPro" id="IPR058669">
    <property type="entry name" value="TPR_IPO7/11-like"/>
</dbReference>
<comment type="similarity">
    <text evidence="3">Belongs to the importin beta family.</text>
</comment>
<evidence type="ECO:0000256" key="10">
    <source>
        <dbReference type="ARBA" id="ARBA00023242"/>
    </source>
</evidence>
<evidence type="ECO:0000256" key="1">
    <source>
        <dbReference type="ARBA" id="ARBA00004123"/>
    </source>
</evidence>
<dbReference type="InterPro" id="IPR001494">
    <property type="entry name" value="Importin-beta_N"/>
</dbReference>
<dbReference type="SUPFAM" id="SSF48371">
    <property type="entry name" value="ARM repeat"/>
    <property type="match status" value="1"/>
</dbReference>
<comment type="subcellular location">
    <subcellularLocation>
        <location evidence="2">Cytoplasm</location>
    </subcellularLocation>
    <subcellularLocation>
        <location evidence="1">Nucleus</location>
    </subcellularLocation>
</comment>
<keyword evidence="4" id="KW-0813">Transport</keyword>
<dbReference type="Gene3D" id="1.25.10.10">
    <property type="entry name" value="Leucine-rich Repeat Variant"/>
    <property type="match status" value="1"/>
</dbReference>
<dbReference type="RefSeq" id="XP_022099682.1">
    <property type="nucleotide sequence ID" value="XM_022243990.1"/>
</dbReference>
<dbReference type="GeneID" id="110984157"/>
<dbReference type="InterPro" id="IPR016024">
    <property type="entry name" value="ARM-type_fold"/>
</dbReference>
<keyword evidence="9" id="KW-0007">Acetylation</keyword>
<keyword evidence="15" id="KW-1185">Reference proteome</keyword>
<dbReference type="Proteomes" id="UP000694845">
    <property type="component" value="Unplaced"/>
</dbReference>
<keyword evidence="10" id="KW-0539">Nucleus</keyword>
<feature type="domain" description="Importin N-terminal" evidence="14">
    <location>
        <begin position="27"/>
        <end position="94"/>
    </location>
</feature>
<dbReference type="PANTHER" id="PTHR10997">
    <property type="entry name" value="IMPORTIN-7, 8, 11"/>
    <property type="match status" value="1"/>
</dbReference>
<evidence type="ECO:0000259" key="14">
    <source>
        <dbReference type="PROSITE" id="PS50166"/>
    </source>
</evidence>
<evidence type="ECO:0000256" key="3">
    <source>
        <dbReference type="ARBA" id="ARBA00007991"/>
    </source>
</evidence>
<dbReference type="SMART" id="SM00913">
    <property type="entry name" value="IBN_N"/>
    <property type="match status" value="1"/>
</dbReference>
<dbReference type="GO" id="GO:0006606">
    <property type="term" value="P:protein import into nucleus"/>
    <property type="evidence" value="ECO:0007669"/>
    <property type="project" value="TreeGrafter"/>
</dbReference>
<dbReference type="Pfam" id="PF03810">
    <property type="entry name" value="IBN_N"/>
    <property type="match status" value="1"/>
</dbReference>
<proteinExistence type="inferred from homology"/>
<evidence type="ECO:0000256" key="4">
    <source>
        <dbReference type="ARBA" id="ARBA00022448"/>
    </source>
</evidence>
<dbReference type="CTD" id="51194"/>
<name>A0A8B7Z3Z4_ACAPL</name>
<keyword evidence="5" id="KW-0963">Cytoplasm</keyword>
<keyword evidence="7" id="KW-0677">Repeat</keyword>
<dbReference type="InterPro" id="IPR011989">
    <property type="entry name" value="ARM-like"/>
</dbReference>
<comment type="subunit">
    <text evidence="11">Interacts with UBE2E3 and RPL12.</text>
</comment>
<dbReference type="Pfam" id="PF25758">
    <property type="entry name" value="TPR_IPO11"/>
    <property type="match status" value="1"/>
</dbReference>
<evidence type="ECO:0000313" key="16">
    <source>
        <dbReference type="RefSeq" id="XP_022099682.1"/>
    </source>
</evidence>
<evidence type="ECO:0000256" key="9">
    <source>
        <dbReference type="ARBA" id="ARBA00022990"/>
    </source>
</evidence>
<evidence type="ECO:0000256" key="8">
    <source>
        <dbReference type="ARBA" id="ARBA00022927"/>
    </source>
</evidence>
<dbReference type="FunFam" id="1.25.10.10:FF:000116">
    <property type="entry name" value="importin-11 isoform X1"/>
    <property type="match status" value="1"/>
</dbReference>
<evidence type="ECO:0000313" key="15">
    <source>
        <dbReference type="Proteomes" id="UP000694845"/>
    </source>
</evidence>
<dbReference type="KEGG" id="aplc:110984157"/>
<reference evidence="16" key="1">
    <citation type="submission" date="2025-08" db="UniProtKB">
        <authorList>
            <consortium name="RefSeq"/>
        </authorList>
    </citation>
    <scope>IDENTIFICATION</scope>
</reference>
<dbReference type="PROSITE" id="PS50166">
    <property type="entry name" value="IMPORTIN_B_NT"/>
    <property type="match status" value="1"/>
</dbReference>
<evidence type="ECO:0000256" key="7">
    <source>
        <dbReference type="ARBA" id="ARBA00022737"/>
    </source>
</evidence>
<sequence length="967" mass="111725">MDSTVVATVLDTLARATSQDTAVLKPAEQQLKAWENQAGFYSVLQAIFSNRSLADNVRWLAVVYFKNGIERYWRKTAPNALSETEKSKIRAHLIVDFQEPVGPIATQLAVLISRVARTDCPRHWPELIPTLLAAIRRPEHLEQQRALLTYHHVVKTLASKRLGPDRKLFQELTASTFGYLLELWNNHLEAFLHHAGLDDRHNMTVLLELSTLALKVLRKQLIYGILEPDKNPDAVMLLQLVFQRIRPVLEIRGKTPSEEHLREKLEKKVLLLMKTLLDTQDTFPLSYVAFIRRSLELSVSYVFAEAGKGLLFERFIVLNMNLIKSIVKCDYCRTSKVIEETKEQGTIDAHKAKNEFFTESTLREMCHRLLAQYFLLTQEDLEMWENDPEGFTIDEGGESWKFTLRPCTEVLFLALFHAYREVFTTVLLQMVQSVQGIVEPTNMDMMLQKEAVYNAMGLAAFELFDEVDFDQWFTNHLLRELSDKHPRYKIIRRRVIWLIGQWLGVKLAPSLHPTVYQAVLPLLAEDEDLVVRITAAQTLKIAVDDFEFKKDNFLPYLESSFALLFQLLKQVSECDTKMHILHVLSFIIERVEAQIRPYASSLAQYLPLLWEESSEHNMLRCAILSTLVHLVQGLGSLSVQLYPFLLPIIQFSTDVSHPPHVYLLDDGIDLWYETIQNAPAMTKELLQLFGNMPELLELGSENLKTCFQIITAYVLLGPNEFMQNYSGAVFAGCVSLLDNVKPEAIVIVMKLVETIFKIFPVEGPQIFRQLLHKVFQRILDKEEYPTVMSMYLSVVARIILKNQSFFFSFLEQYSHSTNEQPDEIFSKLLVVWSEKMDWITQAERRKLSALALMALLPSNSRVVTEKFPDVVYAVVEVLHDVCREENGSQVDYLVMGDREDVEDEYETENDKRKRRLSLKDPVHCTSLRDFVILQFTEFERIHGTPTFTKLMESIDLEVRQQLENFFK</sequence>
<keyword evidence="8" id="KW-0653">Protein transport</keyword>
<evidence type="ECO:0000256" key="2">
    <source>
        <dbReference type="ARBA" id="ARBA00004496"/>
    </source>
</evidence>
<dbReference type="PANTHER" id="PTHR10997:SF7">
    <property type="entry name" value="IMPORTIN-11"/>
    <property type="match status" value="1"/>
</dbReference>
<evidence type="ECO:0000256" key="13">
    <source>
        <dbReference type="ARBA" id="ARBA00077811"/>
    </source>
</evidence>
<dbReference type="GO" id="GO:0005635">
    <property type="term" value="C:nuclear envelope"/>
    <property type="evidence" value="ECO:0007669"/>
    <property type="project" value="TreeGrafter"/>
</dbReference>
<keyword evidence="6" id="KW-0597">Phosphoprotein</keyword>
<dbReference type="GO" id="GO:0031267">
    <property type="term" value="F:small GTPase binding"/>
    <property type="evidence" value="ECO:0007669"/>
    <property type="project" value="InterPro"/>
</dbReference>
<dbReference type="OMA" id="SFHYVFH"/>
<accession>A0A8B7Z3Z4</accession>
<evidence type="ECO:0000256" key="11">
    <source>
        <dbReference type="ARBA" id="ARBA00062902"/>
    </source>
</evidence>
<evidence type="ECO:0000256" key="5">
    <source>
        <dbReference type="ARBA" id="ARBA00022490"/>
    </source>
</evidence>
<evidence type="ECO:0000256" key="12">
    <source>
        <dbReference type="ARBA" id="ARBA00072254"/>
    </source>
</evidence>